<dbReference type="Gene3D" id="3.40.50.1820">
    <property type="entry name" value="alpha/beta hydrolase"/>
    <property type="match status" value="1"/>
</dbReference>
<proteinExistence type="predicted"/>
<dbReference type="InterPro" id="IPR022742">
    <property type="entry name" value="Hydrolase_4"/>
</dbReference>
<evidence type="ECO:0000313" key="2">
    <source>
        <dbReference type="EMBL" id="MBC8531518.1"/>
    </source>
</evidence>
<name>A0A926D4D4_9FIRM</name>
<keyword evidence="3" id="KW-1185">Reference proteome</keyword>
<dbReference type="EMBL" id="JACRSR010000002">
    <property type="protein sequence ID" value="MBC8531518.1"/>
    <property type="molecule type" value="Genomic_DNA"/>
</dbReference>
<feature type="domain" description="Serine aminopeptidase S33" evidence="1">
    <location>
        <begin position="22"/>
        <end position="256"/>
    </location>
</feature>
<dbReference type="InterPro" id="IPR051044">
    <property type="entry name" value="MAG_DAG_Lipase"/>
</dbReference>
<dbReference type="SUPFAM" id="SSF53474">
    <property type="entry name" value="alpha/beta-Hydrolases"/>
    <property type="match status" value="1"/>
</dbReference>
<dbReference type="Pfam" id="PF12146">
    <property type="entry name" value="Hydrolase_4"/>
    <property type="match status" value="1"/>
</dbReference>
<protein>
    <submittedName>
        <fullName evidence="2">Lysophospholipase</fullName>
    </submittedName>
</protein>
<reference evidence="2" key="1">
    <citation type="submission" date="2020-08" db="EMBL/GenBank/DDBJ databases">
        <title>Genome public.</title>
        <authorList>
            <person name="Liu C."/>
            <person name="Sun Q."/>
        </authorList>
    </citation>
    <scope>NUCLEOTIDE SEQUENCE</scope>
    <source>
        <strain evidence="2">NSJ-53</strain>
    </source>
</reference>
<dbReference type="RefSeq" id="WP_249316143.1">
    <property type="nucleotide sequence ID" value="NZ_JACRSR010000002.1"/>
</dbReference>
<organism evidence="2 3">
    <name type="scientific">Gehongia tenuis</name>
    <dbReference type="NCBI Taxonomy" id="2763655"/>
    <lineage>
        <taxon>Bacteria</taxon>
        <taxon>Bacillati</taxon>
        <taxon>Bacillota</taxon>
        <taxon>Clostridia</taxon>
        <taxon>Christensenellales</taxon>
        <taxon>Christensenellaceae</taxon>
        <taxon>Gehongia</taxon>
    </lineage>
</organism>
<dbReference type="InterPro" id="IPR029058">
    <property type="entry name" value="AB_hydrolase_fold"/>
</dbReference>
<evidence type="ECO:0000313" key="3">
    <source>
        <dbReference type="Proteomes" id="UP000623172"/>
    </source>
</evidence>
<dbReference type="AlphaFoldDB" id="A0A926D4D4"/>
<dbReference type="Proteomes" id="UP000623172">
    <property type="component" value="Unassembled WGS sequence"/>
</dbReference>
<accession>A0A926D4D4</accession>
<gene>
    <name evidence="2" type="ORF">H8696_06610</name>
</gene>
<sequence>MEICLKGSDGASIAGLRWKAEQPKARLCVIHGLGEHGGRHGKMTAFMNEKGVDVWGIDNRGHGRNGGKRGCIPSYEQLLLDVKTLVDAAAAAEPACPVFLFGHSLGGNIVLNYILRQDISWLSGAIVTSPWLILKNGPGKAKVAMMEKMAGIFPNLTVDNGLKPESLTHDEEIVKNYSDDPLNHSRISLRLAKEAYGAADYALRHGQDLKVPLFLAHGEEDPICAFEGSQTFWRECSGYCEFHGFPGCYHELHNEPIGKELFAEEWAFIEKHRGGSC</sequence>
<evidence type="ECO:0000259" key="1">
    <source>
        <dbReference type="Pfam" id="PF12146"/>
    </source>
</evidence>
<dbReference type="PANTHER" id="PTHR11614">
    <property type="entry name" value="PHOSPHOLIPASE-RELATED"/>
    <property type="match status" value="1"/>
</dbReference>
<comment type="caution">
    <text evidence="2">The sequence shown here is derived from an EMBL/GenBank/DDBJ whole genome shotgun (WGS) entry which is preliminary data.</text>
</comment>